<dbReference type="Pfam" id="PF24397">
    <property type="entry name" value="VNG_1110C"/>
    <property type="match status" value="1"/>
</dbReference>
<dbReference type="OrthoDB" id="268322at2157"/>
<accession>A0A830FWD4</accession>
<dbReference type="AlphaFoldDB" id="A0A830FWD4"/>
<name>A0A830FWD4_9EURY</name>
<evidence type="ECO:0000313" key="3">
    <source>
        <dbReference type="Proteomes" id="UP000614609"/>
    </source>
</evidence>
<dbReference type="Proteomes" id="UP000614609">
    <property type="component" value="Unassembled WGS sequence"/>
</dbReference>
<keyword evidence="3" id="KW-1185">Reference proteome</keyword>
<dbReference type="EMBL" id="BMOO01000003">
    <property type="protein sequence ID" value="GGM67416.1"/>
    <property type="molecule type" value="Genomic_DNA"/>
</dbReference>
<proteinExistence type="predicted"/>
<dbReference type="EMBL" id="JAGGKO010000001">
    <property type="protein sequence ID" value="MBP1953160.1"/>
    <property type="molecule type" value="Genomic_DNA"/>
</dbReference>
<gene>
    <name evidence="1" type="ORF">GCM10009017_16950</name>
    <name evidence="2" type="ORF">J2752_000041</name>
</gene>
<sequence length="66" mass="7291">MGDPSRYRDSTQIVLPVEVLDGLDASLDERFTVTLFERDGVVRIIGSPVEIRAVSDYLARQGVSLP</sequence>
<reference evidence="2" key="3">
    <citation type="submission" date="2021-03" db="EMBL/GenBank/DDBJ databases">
        <title>Genomic Encyclopedia of Type Strains, Phase IV (KMG-IV): sequencing the most valuable type-strain genomes for metagenomic binning, comparative biology and taxonomic classification.</title>
        <authorList>
            <person name="Goeker M."/>
        </authorList>
    </citation>
    <scope>NUCLEOTIDE SEQUENCE</scope>
    <source>
        <strain evidence="2">DSM 22443</strain>
    </source>
</reference>
<organism evidence="1 3">
    <name type="scientific">Halarchaeum rubridurum</name>
    <dbReference type="NCBI Taxonomy" id="489911"/>
    <lineage>
        <taxon>Archaea</taxon>
        <taxon>Methanobacteriati</taxon>
        <taxon>Methanobacteriota</taxon>
        <taxon>Stenosarchaea group</taxon>
        <taxon>Halobacteria</taxon>
        <taxon>Halobacteriales</taxon>
        <taxon>Halobacteriaceae</taxon>
    </lineage>
</organism>
<dbReference type="Proteomes" id="UP000765891">
    <property type="component" value="Unassembled WGS sequence"/>
</dbReference>
<reference evidence="1" key="1">
    <citation type="journal article" date="2014" name="Int. J. Syst. Evol. Microbiol.">
        <title>Complete genome sequence of Corynebacterium casei LMG S-19264T (=DSM 44701T), isolated from a smear-ripened cheese.</title>
        <authorList>
            <consortium name="US DOE Joint Genome Institute (JGI-PGF)"/>
            <person name="Walter F."/>
            <person name="Albersmeier A."/>
            <person name="Kalinowski J."/>
            <person name="Ruckert C."/>
        </authorList>
    </citation>
    <scope>NUCLEOTIDE SEQUENCE</scope>
    <source>
        <strain evidence="1">JCM 16108</strain>
    </source>
</reference>
<comment type="caution">
    <text evidence="1">The sequence shown here is derived from an EMBL/GenBank/DDBJ whole genome shotgun (WGS) entry which is preliminary data.</text>
</comment>
<evidence type="ECO:0000313" key="1">
    <source>
        <dbReference type="EMBL" id="GGM67416.1"/>
    </source>
</evidence>
<reference evidence="1" key="2">
    <citation type="submission" date="2020-09" db="EMBL/GenBank/DDBJ databases">
        <authorList>
            <person name="Sun Q."/>
            <person name="Ohkuma M."/>
        </authorList>
    </citation>
    <scope>NUCLEOTIDE SEQUENCE</scope>
    <source>
        <strain evidence="1">JCM 16108</strain>
    </source>
</reference>
<dbReference type="InterPro" id="IPR056231">
    <property type="entry name" value="VNG_1110C-like"/>
</dbReference>
<protein>
    <submittedName>
        <fullName evidence="1">Uncharacterized protein</fullName>
    </submittedName>
</protein>
<dbReference type="RefSeq" id="WP_188871864.1">
    <property type="nucleotide sequence ID" value="NZ_BMOO01000003.1"/>
</dbReference>
<evidence type="ECO:0000313" key="2">
    <source>
        <dbReference type="EMBL" id="MBP1953160.1"/>
    </source>
</evidence>